<dbReference type="GO" id="GO:0030527">
    <property type="term" value="F:structural constituent of chromatin"/>
    <property type="evidence" value="ECO:0007669"/>
    <property type="project" value="InterPro"/>
</dbReference>
<dbReference type="Pfam" id="PF00216">
    <property type="entry name" value="Bac_DNA_binding"/>
    <property type="match status" value="1"/>
</dbReference>
<accession>A0A142F1I2</accession>
<dbReference type="GO" id="GO:0003677">
    <property type="term" value="F:DNA binding"/>
    <property type="evidence" value="ECO:0007669"/>
    <property type="project" value="InterPro"/>
</dbReference>
<dbReference type="Proteomes" id="UP000201588">
    <property type="component" value="Segment"/>
</dbReference>
<dbReference type="EMBL" id="KU640380">
    <property type="protein sequence ID" value="AMQ66639.1"/>
    <property type="molecule type" value="Genomic_DNA"/>
</dbReference>
<dbReference type="InterPro" id="IPR010992">
    <property type="entry name" value="IHF-like_DNA-bd_dom_sf"/>
</dbReference>
<keyword evidence="2" id="KW-1185">Reference proteome</keyword>
<reference evidence="1 2" key="1">
    <citation type="submission" date="2016-01" db="EMBL/GenBank/DDBJ databases">
        <title>Isolation and characterization of bacteriophages from East Africa Rift Valley soda lakes.</title>
        <authorList>
            <person name="van Zyl L.J."/>
            <person name="Nemavhulani S."/>
            <person name="Cowan D.A."/>
            <person name="Trindade M.I."/>
        </authorList>
    </citation>
    <scope>NUCLEOTIDE SEQUENCE [LARGE SCALE GENOMIC DNA]</scope>
</reference>
<dbReference type="GeneID" id="28799524"/>
<dbReference type="OrthoDB" id="19572at10239"/>
<dbReference type="InterPro" id="IPR000119">
    <property type="entry name" value="Hist_DNA-bd"/>
</dbReference>
<name>A0A142F1I2_9CAUD</name>
<dbReference type="Gene3D" id="4.10.520.10">
    <property type="entry name" value="IHF-like DNA-binding proteins"/>
    <property type="match status" value="1"/>
</dbReference>
<evidence type="ECO:0000313" key="1">
    <source>
        <dbReference type="EMBL" id="AMQ66639.1"/>
    </source>
</evidence>
<dbReference type="KEGG" id="vg:28799524"/>
<evidence type="ECO:0000313" key="2">
    <source>
        <dbReference type="Proteomes" id="UP000201588"/>
    </source>
</evidence>
<sequence length="102" mass="11949">MTVNRKEIARRIAYRGGYNIGDIEKVLELYEDVVVGALEDGDEIKQGKLFKIIHQELPEKRAWDGLNKKYFIRPPKKVLKFKPLVRVTNIELPVEVEEDIRE</sequence>
<dbReference type="RefSeq" id="YP_009275329.1">
    <property type="nucleotide sequence ID" value="NC_030925.1"/>
</dbReference>
<dbReference type="SUPFAM" id="SSF47729">
    <property type="entry name" value="IHF-like DNA-binding proteins"/>
    <property type="match status" value="1"/>
</dbReference>
<organism evidence="1 2">
    <name type="scientific">Bacillus phage Shbh1</name>
    <dbReference type="NCBI Taxonomy" id="1796992"/>
    <lineage>
        <taxon>Viruses</taxon>
        <taxon>Duplodnaviria</taxon>
        <taxon>Heunggongvirae</taxon>
        <taxon>Uroviricota</taxon>
        <taxon>Caudoviricetes</taxon>
        <taxon>Herelleviridae</taxon>
        <taxon>Bastillevirinae</taxon>
        <taxon>Shalavirus</taxon>
        <taxon>Shalavirus Shbh1</taxon>
    </lineage>
</organism>
<protein>
    <submittedName>
        <fullName evidence="1">Integration host factor-like protein</fullName>
    </submittedName>
</protein>
<proteinExistence type="predicted"/>